<accession>A0ACC2FLI9</accession>
<keyword evidence="2" id="KW-1185">Reference proteome</keyword>
<comment type="caution">
    <text evidence="1">The sequence shown here is derived from an EMBL/GenBank/DDBJ whole genome shotgun (WGS) entry which is preliminary data.</text>
</comment>
<dbReference type="EMBL" id="CM055752">
    <property type="protein sequence ID" value="KAJ7992105.1"/>
    <property type="molecule type" value="Genomic_DNA"/>
</dbReference>
<evidence type="ECO:0000313" key="2">
    <source>
        <dbReference type="Proteomes" id="UP001157502"/>
    </source>
</evidence>
<sequence>MDQLDVQTDNKDPLKSLSHEQLLELFRCNKKKMSRMDHPHNFLNQLCVHELIPEEVHQNLRCMKSKEQREKVVYQTLEWLEEKGPQCIQKFWRCVFRNHILQQYPTLLLLHNSLLDDQEMPPGALTVEKDEKENKKKILEEVEDFEEKKTGKKKRKNAKGNVSSEEEEQPSTSTQTTRSPKKKVQKPVFCSLKKGEKAEIWNWPLYKTQLPVTCGDQRGTLYRDKLARGEKCILLGDQWLTTFAFEAFAGKNIRKNWKTSIRCEGTTLEKLIQDGHLTAPRIKEQKVGQSKRALFPIIQSASSSSDSEHDVNEEEKEEQESAKESHFESDTHILFYSSDSEHEVIEDEEANQESENSDSCFESGSEHEVNEEMEPELESLEEDSDFESEKKKMGLVKDSKRKEFGGEAKRTFSKKRKTENSMVSDSEHEDQEADDEEVEEKESEEGVKGEQTTTAGVENPTGGSLDVLPNSVFQVTCGSVDGILHKERFASGQSSEIWTWPEYKTQLPVTCGDQRGTLYRDKMARGEECIQVGDQWFTPTEFETFGGRKSSKSWKTSIRCQGTTLKKLIQENHLTPQIFKRRNLGQPKRVPSINQSAVSSSDSEHEVNEEEKEKQESENGESHFESAKPENDDKCFICRRQGSLKRCDECTHSFHQSCHLPNVEGNGLKWVCTFCVLRISQAWRRPVQNTYQEVLNYRTSDHLMECQYLLLSLYHEDEDRIFVKDPRINVRNYSTVIKTPMWLDEVTRKLQNKQYQTVKHFVTDVLLIFTNCATFNRDNAEVAKKLKDAFDREFKKAFGL</sequence>
<dbReference type="Proteomes" id="UP001157502">
    <property type="component" value="Chromosome 25"/>
</dbReference>
<proteinExistence type="predicted"/>
<reference evidence="1" key="1">
    <citation type="submission" date="2021-05" db="EMBL/GenBank/DDBJ databases">
        <authorList>
            <person name="Pan Q."/>
            <person name="Jouanno E."/>
            <person name="Zahm M."/>
            <person name="Klopp C."/>
            <person name="Cabau C."/>
            <person name="Louis A."/>
            <person name="Berthelot C."/>
            <person name="Parey E."/>
            <person name="Roest Crollius H."/>
            <person name="Montfort J."/>
            <person name="Robinson-Rechavi M."/>
            <person name="Bouchez O."/>
            <person name="Lampietro C."/>
            <person name="Lopez Roques C."/>
            <person name="Donnadieu C."/>
            <person name="Postlethwait J."/>
            <person name="Bobe J."/>
            <person name="Dillon D."/>
            <person name="Chandos A."/>
            <person name="von Hippel F."/>
            <person name="Guiguen Y."/>
        </authorList>
    </citation>
    <scope>NUCLEOTIDE SEQUENCE</scope>
    <source>
        <strain evidence="1">YG-Jan2019</strain>
    </source>
</reference>
<name>A0ACC2FLI9_DALPE</name>
<evidence type="ECO:0000313" key="1">
    <source>
        <dbReference type="EMBL" id="KAJ7992105.1"/>
    </source>
</evidence>
<protein>
    <submittedName>
        <fullName evidence="1">Uncharacterized protein</fullName>
    </submittedName>
</protein>
<gene>
    <name evidence="1" type="ORF">DPEC_G00275100</name>
</gene>
<organism evidence="1 2">
    <name type="scientific">Dallia pectoralis</name>
    <name type="common">Alaska blackfish</name>
    <dbReference type="NCBI Taxonomy" id="75939"/>
    <lineage>
        <taxon>Eukaryota</taxon>
        <taxon>Metazoa</taxon>
        <taxon>Chordata</taxon>
        <taxon>Craniata</taxon>
        <taxon>Vertebrata</taxon>
        <taxon>Euteleostomi</taxon>
        <taxon>Actinopterygii</taxon>
        <taxon>Neopterygii</taxon>
        <taxon>Teleostei</taxon>
        <taxon>Protacanthopterygii</taxon>
        <taxon>Esociformes</taxon>
        <taxon>Umbridae</taxon>
        <taxon>Dallia</taxon>
    </lineage>
</organism>